<dbReference type="EMBL" id="BSDY01000008">
    <property type="protein sequence ID" value="GLI56486.1"/>
    <property type="molecule type" value="Genomic_DNA"/>
</dbReference>
<comment type="catalytic activity">
    <reaction evidence="7">
        <text>diphosphate + H2O = 2 phosphate + H(+)</text>
        <dbReference type="Rhea" id="RHEA:24576"/>
        <dbReference type="ChEBI" id="CHEBI:15377"/>
        <dbReference type="ChEBI" id="CHEBI:15378"/>
        <dbReference type="ChEBI" id="CHEBI:33019"/>
        <dbReference type="ChEBI" id="CHEBI:43474"/>
        <dbReference type="EC" id="3.6.1.1"/>
    </reaction>
</comment>
<dbReference type="InterPro" id="IPR028979">
    <property type="entry name" value="Ser_kin/Pase_Hpr-like_N_sf"/>
</dbReference>
<organism evidence="10 11">
    <name type="scientific">Propionigenium maris DSM 9537</name>
    <dbReference type="NCBI Taxonomy" id="1123000"/>
    <lineage>
        <taxon>Bacteria</taxon>
        <taxon>Fusobacteriati</taxon>
        <taxon>Fusobacteriota</taxon>
        <taxon>Fusobacteriia</taxon>
        <taxon>Fusobacteriales</taxon>
        <taxon>Fusobacteriaceae</taxon>
        <taxon>Propionigenium</taxon>
    </lineage>
</organism>
<evidence type="ECO:0000256" key="7">
    <source>
        <dbReference type="ARBA" id="ARBA00047820"/>
    </source>
</evidence>
<evidence type="ECO:0000313" key="11">
    <source>
        <dbReference type="Proteomes" id="UP001144471"/>
    </source>
</evidence>
<dbReference type="FunFam" id="3.10.310.20:FF:000001">
    <property type="entry name" value="Probable manganese-dependent inorganic pyrophosphatase"/>
    <property type="match status" value="1"/>
</dbReference>
<dbReference type="SUPFAM" id="SSF75138">
    <property type="entry name" value="HprK N-terminal domain-like"/>
    <property type="match status" value="1"/>
</dbReference>
<dbReference type="Pfam" id="PF02833">
    <property type="entry name" value="DHHA2"/>
    <property type="match status" value="1"/>
</dbReference>
<comment type="cofactor">
    <cofactor evidence="1">
        <name>Mn(2+)</name>
        <dbReference type="ChEBI" id="CHEBI:29035"/>
    </cofactor>
</comment>
<dbReference type="Gene3D" id="3.10.310.20">
    <property type="entry name" value="DHHA2 domain"/>
    <property type="match status" value="1"/>
</dbReference>
<evidence type="ECO:0000256" key="8">
    <source>
        <dbReference type="PROSITE-ProRule" id="PRU00703"/>
    </source>
</evidence>
<evidence type="ECO:0000256" key="5">
    <source>
        <dbReference type="ARBA" id="ARBA00023211"/>
    </source>
</evidence>
<evidence type="ECO:0000259" key="9">
    <source>
        <dbReference type="PROSITE" id="PS51371"/>
    </source>
</evidence>
<dbReference type="RefSeq" id="WP_281835671.1">
    <property type="nucleotide sequence ID" value="NZ_BSDY01000008.1"/>
</dbReference>
<dbReference type="InterPro" id="IPR046342">
    <property type="entry name" value="CBS_dom_sf"/>
</dbReference>
<dbReference type="FunFam" id="3.90.1640.10:FF:000001">
    <property type="entry name" value="Probable manganese-dependent inorganic pyrophosphatase"/>
    <property type="match status" value="1"/>
</dbReference>
<feature type="domain" description="CBS" evidence="9">
    <location>
        <begin position="71"/>
        <end position="130"/>
    </location>
</feature>
<proteinExistence type="predicted"/>
<dbReference type="SUPFAM" id="SSF64182">
    <property type="entry name" value="DHH phosphoesterases"/>
    <property type="match status" value="1"/>
</dbReference>
<keyword evidence="11" id="KW-1185">Reference proteome</keyword>
<dbReference type="InterPro" id="IPR001667">
    <property type="entry name" value="DDH_dom"/>
</dbReference>
<evidence type="ECO:0000256" key="2">
    <source>
        <dbReference type="ARBA" id="ARBA00012146"/>
    </source>
</evidence>
<evidence type="ECO:0000256" key="3">
    <source>
        <dbReference type="ARBA" id="ARBA00022723"/>
    </source>
</evidence>
<dbReference type="PANTHER" id="PTHR12112:SF22">
    <property type="entry name" value="MANGANESE-DEPENDENT INORGANIC PYROPHOSPHATASE-RELATED"/>
    <property type="match status" value="1"/>
</dbReference>
<dbReference type="InterPro" id="IPR038222">
    <property type="entry name" value="DHHA2_dom_sf"/>
</dbReference>
<dbReference type="InterPro" id="IPR004097">
    <property type="entry name" value="DHHA2"/>
</dbReference>
<gene>
    <name evidence="10" type="ORF">PM10SUCC1_20000</name>
</gene>
<dbReference type="SMART" id="SM01131">
    <property type="entry name" value="DHHA2"/>
    <property type="match status" value="1"/>
</dbReference>
<evidence type="ECO:0000256" key="4">
    <source>
        <dbReference type="ARBA" id="ARBA00022801"/>
    </source>
</evidence>
<dbReference type="GO" id="GO:0004427">
    <property type="term" value="F:inorganic diphosphate phosphatase activity"/>
    <property type="evidence" value="ECO:0007669"/>
    <property type="project" value="UniProtKB-EC"/>
</dbReference>
<keyword evidence="5" id="KW-0464">Manganese</keyword>
<dbReference type="NCBIfam" id="NF003877">
    <property type="entry name" value="PRK05427.1"/>
    <property type="match status" value="1"/>
</dbReference>
<dbReference type="InterPro" id="IPR038763">
    <property type="entry name" value="DHH_sf"/>
</dbReference>
<dbReference type="PROSITE" id="PS51371">
    <property type="entry name" value="CBS"/>
    <property type="match status" value="2"/>
</dbReference>
<keyword evidence="3" id="KW-0479">Metal-binding</keyword>
<name>A0A9W6GME9_9FUSO</name>
<dbReference type="Gene3D" id="3.90.1640.10">
    <property type="entry name" value="inorganic pyrophosphatase (n-terminal core)"/>
    <property type="match status" value="2"/>
</dbReference>
<dbReference type="Pfam" id="PF01368">
    <property type="entry name" value="DHH"/>
    <property type="match status" value="1"/>
</dbReference>
<keyword evidence="8" id="KW-0129">CBS domain</keyword>
<keyword evidence="4" id="KW-0378">Hydrolase</keyword>
<evidence type="ECO:0000256" key="6">
    <source>
        <dbReference type="ARBA" id="ARBA00032535"/>
    </source>
</evidence>
<evidence type="ECO:0000256" key="1">
    <source>
        <dbReference type="ARBA" id="ARBA00001936"/>
    </source>
</evidence>
<dbReference type="GO" id="GO:0046872">
    <property type="term" value="F:metal ion binding"/>
    <property type="evidence" value="ECO:0007669"/>
    <property type="project" value="UniProtKB-KW"/>
</dbReference>
<dbReference type="AlphaFoldDB" id="A0A9W6GME9"/>
<dbReference type="InterPro" id="IPR000644">
    <property type="entry name" value="CBS_dom"/>
</dbReference>
<dbReference type="SMART" id="SM00116">
    <property type="entry name" value="CBS"/>
    <property type="match status" value="2"/>
</dbReference>
<evidence type="ECO:0000313" key="10">
    <source>
        <dbReference type="EMBL" id="GLI56486.1"/>
    </source>
</evidence>
<protein>
    <recommendedName>
        <fullName evidence="2">inorganic diphosphatase</fullName>
        <ecNumber evidence="2">3.6.1.1</ecNumber>
    </recommendedName>
    <alternativeName>
        <fullName evidence="6">Pyrophosphate phospho-hydrolase</fullName>
    </alternativeName>
</protein>
<sequence>MDSVLIFGHKNPDTDSICSSISYSYLKNKQGVKATPVRLGDLSKETEFVLKYFGVKKPEFIDTVRPQIGDLTQVETEAINVTDSLKTALETMTRENFSSLPVINEEKKLMGMLHVSHIANAYLELDYKDLFTKYSSTYENILELLKGEIISGEYPSGVIQGRLKAASEMDSVKEGDIVVTTTLFDGIDKAIHAGAKLIIVCAKDEDYISPRQGRDCAIIKVKSNLFKTLKLITQSISVSSIIPKKKFYHFKEDDFIGEVKDLMKEANQSNFPVVGKDGKLFGTIRSKNLINFTRKEVILMDHNEHHQSVDGIKDAKVLEVVDHHKFGNFETNEPLIIRAETVGCCCTIVYKLFREAGIVPPKQIAGLMASAILSDTLIFKSPTCTEQDIKAATELCEIAGVDPKKYGMEMLIAGTSLGDKTSMEIIDMDSKTFNMADLNVTISQVNTVDVAGMLSKQAELEKVMDQKLMENALDVFILVITDIINSGSQVLVLGDSSKLVEQAFGVKLENNSAWLDGVLSRKKQIVPSLLSASQSM</sequence>
<dbReference type="PANTHER" id="PTHR12112">
    <property type="entry name" value="BNIP - RELATED"/>
    <property type="match status" value="1"/>
</dbReference>
<comment type="caution">
    <text evidence="10">The sequence shown here is derived from an EMBL/GenBank/DDBJ whole genome shotgun (WGS) entry which is preliminary data.</text>
</comment>
<dbReference type="SUPFAM" id="SSF54631">
    <property type="entry name" value="CBS-domain pair"/>
    <property type="match status" value="1"/>
</dbReference>
<dbReference type="Proteomes" id="UP001144471">
    <property type="component" value="Unassembled WGS sequence"/>
</dbReference>
<dbReference type="EC" id="3.6.1.1" evidence="2"/>
<reference evidence="10" key="1">
    <citation type="submission" date="2022-12" db="EMBL/GenBank/DDBJ databases">
        <title>Reference genome sequencing for broad-spectrum identification of bacterial and archaeal isolates by mass spectrometry.</title>
        <authorList>
            <person name="Sekiguchi Y."/>
            <person name="Tourlousse D.M."/>
        </authorList>
    </citation>
    <scope>NUCLEOTIDE SEQUENCE</scope>
    <source>
        <strain evidence="10">10succ1</strain>
    </source>
</reference>
<accession>A0A9W6GME9</accession>
<dbReference type="NCBIfam" id="NF011443">
    <property type="entry name" value="PRK14869.1-5"/>
    <property type="match status" value="1"/>
</dbReference>
<dbReference type="GO" id="GO:0005737">
    <property type="term" value="C:cytoplasm"/>
    <property type="evidence" value="ECO:0007669"/>
    <property type="project" value="InterPro"/>
</dbReference>
<feature type="domain" description="CBS" evidence="9">
    <location>
        <begin position="241"/>
        <end position="300"/>
    </location>
</feature>
<dbReference type="Pfam" id="PF00571">
    <property type="entry name" value="CBS"/>
    <property type="match status" value="2"/>
</dbReference>